<accession>A0A4Y1R1P4</accession>
<protein>
    <submittedName>
        <fullName evidence="3">L10-interacting MYB domain-containing protein</fullName>
    </submittedName>
</protein>
<dbReference type="EMBL" id="AP019298">
    <property type="protein sequence ID" value="BBG98028.1"/>
    <property type="molecule type" value="Genomic_DNA"/>
</dbReference>
<evidence type="ECO:0000256" key="1">
    <source>
        <dbReference type="SAM" id="MobiDB-lite"/>
    </source>
</evidence>
<feature type="domain" description="Myb/SANT-like" evidence="2">
    <location>
        <begin position="121"/>
        <end position="215"/>
    </location>
</feature>
<dbReference type="PANTHER" id="PTHR47584:SF17">
    <property type="entry name" value="MYB_SANT-LIKE DNA-BINDING DOMAIN PROTEIN"/>
    <property type="match status" value="1"/>
</dbReference>
<dbReference type="InterPro" id="IPR024752">
    <property type="entry name" value="Myb/SANT-like_dom"/>
</dbReference>
<evidence type="ECO:0000313" key="3">
    <source>
        <dbReference type="EMBL" id="BBG98028.1"/>
    </source>
</evidence>
<sequence length="559" mass="64087">GLSSGPSILRFRNTQSLDSRGLRCRLLLEGTLLRKAFEAPSEALLSSMACASDGYYLFFVFEKSEERLPRRPGQLWAGRTTTTRPRPATRSATRDLRPPRPCFRGLAFHFKMLSPSTPKATWTSGHRKIFFDLCLEEMSKGNKPGTHFTKEGWRNLIESFYEKTGIRYSKRQMKNHWDFTKKQWKVWVKLIAEVSMKWDPSTNGFGASAEDWANYIQVNPEAAQFRYKELPCPDILEIVFAGTMDSEDMEPSNSRRQSNSSDTSLLHSEEQELVTVEGGDEHLSNAIPLRSYEMGQSKHRRTTASEQSISSSSQPKTKAIWMPATHEVFLDLCLAEALKGNKPGTHFTKDGWRTIVESFQQKTGLMYNRLQLKNHWDITKEQWKVWCKLIGTSSMGWNPNSRRFSANDEDWANYLETDPEASPFRFKEPQSTDKLEIIFDGTTVTGETEPPARRRKYNHDLSASLLHIEEAGTVNRERDVEHLDAVTVSFMPGKQTYSIGECIACLDAMENVEQGSELYLFALDVFLKKEYREIFLQLKKPSVRIAWLQRLQSVGPPLF</sequence>
<feature type="compositionally biased region" description="Low complexity" evidence="1">
    <location>
        <begin position="305"/>
        <end position="314"/>
    </location>
</feature>
<feature type="domain" description="Myb/SANT-like" evidence="2">
    <location>
        <begin position="321"/>
        <end position="414"/>
    </location>
</feature>
<proteinExistence type="predicted"/>
<feature type="compositionally biased region" description="Low complexity" evidence="1">
    <location>
        <begin position="79"/>
        <end position="91"/>
    </location>
</feature>
<dbReference type="Pfam" id="PF12776">
    <property type="entry name" value="Myb_DNA-bind_3"/>
    <property type="match status" value="2"/>
</dbReference>
<dbReference type="PANTHER" id="PTHR47584">
    <property type="match status" value="1"/>
</dbReference>
<feature type="region of interest" description="Disordered" evidence="1">
    <location>
        <begin position="285"/>
        <end position="316"/>
    </location>
</feature>
<reference evidence="3" key="1">
    <citation type="journal article" date="2019" name="Science">
        <title>Mutation of a bHLH transcription factor allowed almond domestication.</title>
        <authorList>
            <person name="Sanchez-Perez R."/>
            <person name="Pavan S."/>
            <person name="Mazzeo R."/>
            <person name="Moldovan C."/>
            <person name="Aiese Cigliano R."/>
            <person name="Del Cueto J."/>
            <person name="Ricciardi F."/>
            <person name="Lotti C."/>
            <person name="Ricciardi L."/>
            <person name="Dicenta F."/>
            <person name="Lopez-Marques R.L."/>
            <person name="Lindberg Moller B."/>
        </authorList>
    </citation>
    <scope>NUCLEOTIDE SEQUENCE</scope>
</reference>
<feature type="compositionally biased region" description="Polar residues" evidence="1">
    <location>
        <begin position="251"/>
        <end position="266"/>
    </location>
</feature>
<feature type="region of interest" description="Disordered" evidence="1">
    <location>
        <begin position="76"/>
        <end position="95"/>
    </location>
</feature>
<evidence type="ECO:0000259" key="2">
    <source>
        <dbReference type="Pfam" id="PF12776"/>
    </source>
</evidence>
<feature type="non-terminal residue" evidence="3">
    <location>
        <position position="1"/>
    </location>
</feature>
<feature type="region of interest" description="Disordered" evidence="1">
    <location>
        <begin position="246"/>
        <end position="271"/>
    </location>
</feature>
<dbReference type="AlphaFoldDB" id="A0A4Y1R1P4"/>
<name>A0A4Y1R1P4_PRUDU</name>
<organism evidence="3">
    <name type="scientific">Prunus dulcis</name>
    <name type="common">Almond</name>
    <name type="synonym">Amygdalus dulcis</name>
    <dbReference type="NCBI Taxonomy" id="3755"/>
    <lineage>
        <taxon>Eukaryota</taxon>
        <taxon>Viridiplantae</taxon>
        <taxon>Streptophyta</taxon>
        <taxon>Embryophyta</taxon>
        <taxon>Tracheophyta</taxon>
        <taxon>Spermatophyta</taxon>
        <taxon>Magnoliopsida</taxon>
        <taxon>eudicotyledons</taxon>
        <taxon>Gunneridae</taxon>
        <taxon>Pentapetalae</taxon>
        <taxon>rosids</taxon>
        <taxon>fabids</taxon>
        <taxon>Rosales</taxon>
        <taxon>Rosaceae</taxon>
        <taxon>Amygdaloideae</taxon>
        <taxon>Amygdaleae</taxon>
        <taxon>Prunus</taxon>
    </lineage>
</organism>
<gene>
    <name evidence="3" type="ORF">Prudu_007326</name>
</gene>
<dbReference type="InterPro" id="IPR045026">
    <property type="entry name" value="LIMYB"/>
</dbReference>